<dbReference type="PANTHER" id="PTHR24421:SF58">
    <property type="entry name" value="SIGNAL TRANSDUCTION HISTIDINE-PROTEIN KINASE_PHOSPHATASE UHPB"/>
    <property type="match status" value="1"/>
</dbReference>
<dbReference type="Pfam" id="PF07730">
    <property type="entry name" value="HisKA_3"/>
    <property type="match status" value="1"/>
</dbReference>
<dbReference type="GO" id="GO:0000155">
    <property type="term" value="F:phosphorelay sensor kinase activity"/>
    <property type="evidence" value="ECO:0007669"/>
    <property type="project" value="InterPro"/>
</dbReference>
<dbReference type="SMART" id="SM00387">
    <property type="entry name" value="HATPase_c"/>
    <property type="match status" value="1"/>
</dbReference>
<dbReference type="GO" id="GO:0003677">
    <property type="term" value="F:DNA binding"/>
    <property type="evidence" value="ECO:0007669"/>
    <property type="project" value="UniProtKB-KW"/>
</dbReference>
<dbReference type="RefSeq" id="WP_207691589.1">
    <property type="nucleotide sequence ID" value="NZ_CP061799.1"/>
</dbReference>
<dbReference type="Proteomes" id="UP000663720">
    <property type="component" value="Chromosome"/>
</dbReference>
<dbReference type="KEGG" id="dli:dnl_21710"/>
<dbReference type="InterPro" id="IPR036890">
    <property type="entry name" value="HATPase_C_sf"/>
</dbReference>
<dbReference type="EMBL" id="CP061799">
    <property type="protein sequence ID" value="QTA79889.1"/>
    <property type="molecule type" value="Genomic_DNA"/>
</dbReference>
<dbReference type="InterPro" id="IPR003594">
    <property type="entry name" value="HATPase_dom"/>
</dbReference>
<dbReference type="AlphaFoldDB" id="A0A975GG50"/>
<dbReference type="InterPro" id="IPR050482">
    <property type="entry name" value="Sensor_HK_TwoCompSys"/>
</dbReference>
<feature type="modified residue" description="4-aspartylphosphate" evidence="8">
    <location>
        <position position="59"/>
    </location>
</feature>
<evidence type="ECO:0000256" key="7">
    <source>
        <dbReference type="ARBA" id="ARBA00023163"/>
    </source>
</evidence>
<dbReference type="CDD" id="cd16917">
    <property type="entry name" value="HATPase_UhpB-NarQ-NarX-like"/>
    <property type="match status" value="1"/>
</dbReference>
<evidence type="ECO:0000256" key="6">
    <source>
        <dbReference type="ARBA" id="ARBA00023125"/>
    </source>
</evidence>
<dbReference type="SMART" id="SM00448">
    <property type="entry name" value="REC"/>
    <property type="match status" value="1"/>
</dbReference>
<dbReference type="SUPFAM" id="SSF52172">
    <property type="entry name" value="CheY-like"/>
    <property type="match status" value="1"/>
</dbReference>
<dbReference type="InterPro" id="IPR011006">
    <property type="entry name" value="CheY-like_superfamily"/>
</dbReference>
<gene>
    <name evidence="12" type="ORF">dnl_21710</name>
</gene>
<dbReference type="InterPro" id="IPR001789">
    <property type="entry name" value="Sig_transdc_resp-reg_receiver"/>
</dbReference>
<evidence type="ECO:0000256" key="8">
    <source>
        <dbReference type="PROSITE-ProRule" id="PRU00169"/>
    </source>
</evidence>
<feature type="domain" description="Histidine kinase" evidence="10">
    <location>
        <begin position="292"/>
        <end position="385"/>
    </location>
</feature>
<keyword evidence="1 8" id="KW-0597">Phosphoprotein</keyword>
<dbReference type="CDD" id="cd19920">
    <property type="entry name" value="REC_PA4781-like"/>
    <property type="match status" value="1"/>
</dbReference>
<dbReference type="Pfam" id="PF02518">
    <property type="entry name" value="HATPase_c"/>
    <property type="match status" value="1"/>
</dbReference>
<protein>
    <submittedName>
        <fullName evidence="12">Two component system response regulator/histidine kinase</fullName>
    </submittedName>
</protein>
<organism evidence="12 13">
    <name type="scientific">Desulfonema limicola</name>
    <dbReference type="NCBI Taxonomy" id="45656"/>
    <lineage>
        <taxon>Bacteria</taxon>
        <taxon>Pseudomonadati</taxon>
        <taxon>Thermodesulfobacteriota</taxon>
        <taxon>Desulfobacteria</taxon>
        <taxon>Desulfobacterales</taxon>
        <taxon>Desulfococcaceae</taxon>
        <taxon>Desulfonema</taxon>
    </lineage>
</organism>
<feature type="domain" description="Response regulatory" evidence="11">
    <location>
        <begin position="10"/>
        <end position="126"/>
    </location>
</feature>
<evidence type="ECO:0000313" key="12">
    <source>
        <dbReference type="EMBL" id="QTA79889.1"/>
    </source>
</evidence>
<dbReference type="Gene3D" id="3.40.50.2300">
    <property type="match status" value="1"/>
</dbReference>
<evidence type="ECO:0000256" key="5">
    <source>
        <dbReference type="ARBA" id="ARBA00023015"/>
    </source>
</evidence>
<dbReference type="GO" id="GO:0046983">
    <property type="term" value="F:protein dimerization activity"/>
    <property type="evidence" value="ECO:0007669"/>
    <property type="project" value="InterPro"/>
</dbReference>
<dbReference type="GO" id="GO:0016020">
    <property type="term" value="C:membrane"/>
    <property type="evidence" value="ECO:0007669"/>
    <property type="project" value="InterPro"/>
</dbReference>
<dbReference type="Pfam" id="PF00072">
    <property type="entry name" value="Response_reg"/>
    <property type="match status" value="1"/>
</dbReference>
<evidence type="ECO:0000313" key="13">
    <source>
        <dbReference type="Proteomes" id="UP000663720"/>
    </source>
</evidence>
<dbReference type="InterPro" id="IPR005467">
    <property type="entry name" value="His_kinase_dom"/>
</dbReference>
<evidence type="ECO:0000256" key="2">
    <source>
        <dbReference type="ARBA" id="ARBA00022679"/>
    </source>
</evidence>
<feature type="coiled-coil region" evidence="9">
    <location>
        <begin position="128"/>
        <end position="176"/>
    </location>
</feature>
<dbReference type="PROSITE" id="PS50109">
    <property type="entry name" value="HIS_KIN"/>
    <property type="match status" value="1"/>
</dbReference>
<keyword evidence="7" id="KW-0804">Transcription</keyword>
<dbReference type="PANTHER" id="PTHR24421">
    <property type="entry name" value="NITRATE/NITRITE SENSOR PROTEIN NARX-RELATED"/>
    <property type="match status" value="1"/>
</dbReference>
<name>A0A975GG50_9BACT</name>
<dbReference type="PROSITE" id="PS50110">
    <property type="entry name" value="RESPONSE_REGULATORY"/>
    <property type="match status" value="1"/>
</dbReference>
<evidence type="ECO:0000256" key="4">
    <source>
        <dbReference type="ARBA" id="ARBA00023012"/>
    </source>
</evidence>
<keyword evidence="9" id="KW-0175">Coiled coil</keyword>
<dbReference type="InterPro" id="IPR011712">
    <property type="entry name" value="Sig_transdc_His_kin_sub3_dim/P"/>
</dbReference>
<evidence type="ECO:0000259" key="10">
    <source>
        <dbReference type="PROSITE" id="PS50109"/>
    </source>
</evidence>
<keyword evidence="4" id="KW-0902">Two-component regulatory system</keyword>
<evidence type="ECO:0000259" key="11">
    <source>
        <dbReference type="PROSITE" id="PS50110"/>
    </source>
</evidence>
<dbReference type="FunFam" id="3.40.50.2300:FF:000001">
    <property type="entry name" value="DNA-binding response regulator PhoB"/>
    <property type="match status" value="1"/>
</dbReference>
<proteinExistence type="predicted"/>
<keyword evidence="2" id="KW-0808">Transferase</keyword>
<reference evidence="12" key="1">
    <citation type="journal article" date="2021" name="Microb. Physiol.">
        <title>Proteogenomic Insights into the Physiology of Marine, Sulfate-Reducing, Filamentous Desulfonema limicola and Desulfonema magnum.</title>
        <authorList>
            <person name="Schnaars V."/>
            <person name="Wohlbrand L."/>
            <person name="Scheve S."/>
            <person name="Hinrichs C."/>
            <person name="Reinhardt R."/>
            <person name="Rabus R."/>
        </authorList>
    </citation>
    <scope>NUCLEOTIDE SEQUENCE</scope>
    <source>
        <strain evidence="12">5ac10</strain>
    </source>
</reference>
<keyword evidence="6" id="KW-0238">DNA-binding</keyword>
<keyword evidence="13" id="KW-1185">Reference proteome</keyword>
<evidence type="ECO:0000256" key="9">
    <source>
        <dbReference type="SAM" id="Coils"/>
    </source>
</evidence>
<dbReference type="Gene3D" id="1.20.5.1930">
    <property type="match status" value="1"/>
</dbReference>
<sequence length="390" mass="45025">MSEKPRFPLRIMIVDDETKNIQVLGTLLQQKGYYIYVAQNGKEALEIIKEVLPDLILLDIMMPEPDGFEVCHLLKSEPKTRDIPVIFLTVKSDSSDIIKGFELGAADYVTKPFNSVELLARINTHLNLRIFQNRLENQNKQLTKTNELLINEITERKAAEKEIFKYQEKLKSLHSEMLFIEERERRLIAVELHENIGQNLALLKMKIRELARKKHLSEYDEISEDVLELTDQIIQETRYLTFETSPPILYELGLGVTIQWLIEKFESQYDIEIEFINNDESDIMDEQSKFVIYRVIRELIVNIIKHSKAKKARVSIGRESSNMILVVEDYGIGFDTAKMKSSFNKNKSFGLFSINERLAYIGGEMDIQSAPGSNTKISLLVPLKNTANSF</sequence>
<evidence type="ECO:0000256" key="3">
    <source>
        <dbReference type="ARBA" id="ARBA00022777"/>
    </source>
</evidence>
<dbReference type="Gene3D" id="3.30.565.10">
    <property type="entry name" value="Histidine kinase-like ATPase, C-terminal domain"/>
    <property type="match status" value="1"/>
</dbReference>
<keyword evidence="5" id="KW-0805">Transcription regulation</keyword>
<keyword evidence="3 12" id="KW-0418">Kinase</keyword>
<dbReference type="SUPFAM" id="SSF55874">
    <property type="entry name" value="ATPase domain of HSP90 chaperone/DNA topoisomerase II/histidine kinase"/>
    <property type="match status" value="1"/>
</dbReference>
<evidence type="ECO:0000256" key="1">
    <source>
        <dbReference type="ARBA" id="ARBA00022553"/>
    </source>
</evidence>
<accession>A0A975GG50</accession>